<feature type="compositionally biased region" description="Basic and acidic residues" evidence="4">
    <location>
        <begin position="117"/>
        <end position="134"/>
    </location>
</feature>
<sequence length="740" mass="86437">MPRSPSPAPWGDSLRPKAKDRDDKAAGYRTDDERAGSSSRRPRDDRDREKKRSRRREDGEVSEEDERSRERRRERRREKERGWERSRGDERERKDMKEKRRKESRSPSPGRSRRKAAKAEAKLSSKRDQEADQAREVAELSLYTGADNPFHDVNIGERFVWKKKEDKEKKAGMSADEIARKDHRRRLEAKEELEKLNKRRADREVEMQLREQEDSRMARLAEDGQMREWIAREDDFQLEQSRRRAGIRLREQRAKAIDFLAINLRFADARALGKHTAAIGALSNPRKYEAEREEEAEGWGWADAGFEFEIDEPWKIFDNLNLEDCVELEEDIKMYLSLEKSPINIEFWEGMLVVCEHHLQDLNDPEHAEGGRLFNRDVDVAAGRVVSGLSYSRLVELEAKTNAMLRSGQPVDGEFWDLVLRKIHVEKAIAKLNSIHEVVLKNRLEQFKKRQRDDAMKANESGHRAVAKEVTFGGDMQADAGEYDDAAGDADDEVDEDDWVEEYDPEMSPPPAEVRDMTLDDRRLPIVEEEDHIRAIYAARRALVAANKPTAGSSNEAQMHTTKSVSRPSAADIEAERLVRSEVQNEDHLHTDESEAEFGDLDDALDLDKPVVPLDWSDRYRPRKPRYFNRVLTGFEWNRYNQTHYDHDNPPPKTVQGYKFNIFYPDLIDKSQAPTYYTKRIPDDNDTCMIVFTAGPPYEDIAFRIVRRPWQYSHRLGFRSMFDRGVLQLYFNFGRDFYRK</sequence>
<feature type="compositionally biased region" description="Basic and acidic residues" evidence="4">
    <location>
        <begin position="66"/>
        <end position="98"/>
    </location>
</feature>
<reference evidence="7" key="1">
    <citation type="journal article" date="2022" name="G3 (Bethesda)">
        <title>High quality genome of the basidiomycete yeast Dioszegia hungarica PDD-24b-2 isolated from cloud water.</title>
        <authorList>
            <person name="Jarrige D."/>
            <person name="Haridas S."/>
            <person name="Bleykasten-Grosshans C."/>
            <person name="Joly M."/>
            <person name="Nadalig T."/>
            <person name="Sancelme M."/>
            <person name="Vuilleumier S."/>
            <person name="Grigoriev I.V."/>
            <person name="Amato P."/>
            <person name="Bringel F."/>
        </authorList>
    </citation>
    <scope>NUCLEOTIDE SEQUENCE</scope>
    <source>
        <strain evidence="7">PDD-24b-2</strain>
    </source>
</reference>
<protein>
    <recommendedName>
        <fullName evidence="2">Splicing factor Cactin</fullName>
    </recommendedName>
</protein>
<keyword evidence="3" id="KW-0175">Coiled coil</keyword>
<dbReference type="InterPro" id="IPR019134">
    <property type="entry name" value="Cactin_C"/>
</dbReference>
<feature type="region of interest" description="Disordered" evidence="4">
    <location>
        <begin position="1"/>
        <end position="134"/>
    </location>
</feature>
<comment type="caution">
    <text evidence="7">The sequence shown here is derived from an EMBL/GenBank/DDBJ whole genome shotgun (WGS) entry which is preliminary data.</text>
</comment>
<feature type="compositionally biased region" description="Polar residues" evidence="4">
    <location>
        <begin position="550"/>
        <end position="567"/>
    </location>
</feature>
<keyword evidence="8" id="KW-1185">Reference proteome</keyword>
<dbReference type="Proteomes" id="UP001164286">
    <property type="component" value="Unassembled WGS sequence"/>
</dbReference>
<dbReference type="GeneID" id="77728290"/>
<dbReference type="AlphaFoldDB" id="A0AA38HFA2"/>
<evidence type="ECO:0000256" key="4">
    <source>
        <dbReference type="SAM" id="MobiDB-lite"/>
    </source>
</evidence>
<dbReference type="PANTHER" id="PTHR21737">
    <property type="entry name" value="POLYGLUTAMINE BINDING PROTEIN 1/MARVEL MEMBRANE-ASSOCIATING DOMAIN CONTAINING 3"/>
    <property type="match status" value="1"/>
</dbReference>
<gene>
    <name evidence="7" type="ORF">MKK02DRAFT_35111</name>
</gene>
<evidence type="ECO:0000256" key="3">
    <source>
        <dbReference type="SAM" id="Coils"/>
    </source>
</evidence>
<feature type="domain" description="Splicing factor cactin central" evidence="6">
    <location>
        <begin position="219"/>
        <end position="436"/>
    </location>
</feature>
<feature type="domain" description="Splicing factor Cactin C-terminal" evidence="5">
    <location>
        <begin position="616"/>
        <end position="740"/>
    </location>
</feature>
<evidence type="ECO:0000259" key="5">
    <source>
        <dbReference type="Pfam" id="PF09732"/>
    </source>
</evidence>
<feature type="region of interest" description="Disordered" evidence="4">
    <location>
        <begin position="549"/>
        <end position="572"/>
    </location>
</feature>
<comment type="similarity">
    <text evidence="1">Belongs to the CACTIN family.</text>
</comment>
<evidence type="ECO:0000256" key="2">
    <source>
        <dbReference type="ARBA" id="ARBA00034534"/>
    </source>
</evidence>
<dbReference type="EMBL" id="JAKWFO010000001">
    <property type="protein sequence ID" value="KAI9639670.1"/>
    <property type="molecule type" value="Genomic_DNA"/>
</dbReference>
<evidence type="ECO:0000313" key="8">
    <source>
        <dbReference type="Proteomes" id="UP001164286"/>
    </source>
</evidence>
<name>A0AA38HFA2_9TREE</name>
<feature type="compositionally biased region" description="Basic and acidic residues" evidence="4">
    <location>
        <begin position="14"/>
        <end position="59"/>
    </location>
</feature>
<dbReference type="InterPro" id="IPR018816">
    <property type="entry name" value="Cactin_central"/>
</dbReference>
<evidence type="ECO:0000259" key="6">
    <source>
        <dbReference type="Pfam" id="PF10312"/>
    </source>
</evidence>
<organism evidence="7 8">
    <name type="scientific">Dioszegia hungarica</name>
    <dbReference type="NCBI Taxonomy" id="4972"/>
    <lineage>
        <taxon>Eukaryota</taxon>
        <taxon>Fungi</taxon>
        <taxon>Dikarya</taxon>
        <taxon>Basidiomycota</taxon>
        <taxon>Agaricomycotina</taxon>
        <taxon>Tremellomycetes</taxon>
        <taxon>Tremellales</taxon>
        <taxon>Bulleribasidiaceae</taxon>
        <taxon>Dioszegia</taxon>
    </lineage>
</organism>
<accession>A0AA38HFA2</accession>
<dbReference type="Pfam" id="PF10312">
    <property type="entry name" value="Cactin_mid"/>
    <property type="match status" value="1"/>
</dbReference>
<dbReference type="RefSeq" id="XP_052949447.1">
    <property type="nucleotide sequence ID" value="XM_053089085.1"/>
</dbReference>
<dbReference type="SMART" id="SM01050">
    <property type="entry name" value="CactinC_cactus"/>
    <property type="match status" value="1"/>
</dbReference>
<dbReference type="GO" id="GO:0045292">
    <property type="term" value="P:mRNA cis splicing, via spliceosome"/>
    <property type="evidence" value="ECO:0007669"/>
    <property type="project" value="TreeGrafter"/>
</dbReference>
<dbReference type="GO" id="GO:0005681">
    <property type="term" value="C:spliceosomal complex"/>
    <property type="evidence" value="ECO:0007669"/>
    <property type="project" value="TreeGrafter"/>
</dbReference>
<feature type="coiled-coil region" evidence="3">
    <location>
        <begin position="179"/>
        <end position="213"/>
    </location>
</feature>
<dbReference type="Pfam" id="PF09732">
    <property type="entry name" value="CactinC_cactus"/>
    <property type="match status" value="1"/>
</dbReference>
<evidence type="ECO:0000256" key="1">
    <source>
        <dbReference type="ARBA" id="ARBA00006895"/>
    </source>
</evidence>
<dbReference type="GO" id="GO:0005737">
    <property type="term" value="C:cytoplasm"/>
    <property type="evidence" value="ECO:0007669"/>
    <property type="project" value="TreeGrafter"/>
</dbReference>
<proteinExistence type="inferred from homology"/>
<evidence type="ECO:0000313" key="7">
    <source>
        <dbReference type="EMBL" id="KAI9639670.1"/>
    </source>
</evidence>
<dbReference type="PANTHER" id="PTHR21737:SF4">
    <property type="entry name" value="SPLICING FACTOR CACTIN"/>
    <property type="match status" value="1"/>
</dbReference>